<feature type="compositionally biased region" description="Polar residues" evidence="1">
    <location>
        <begin position="209"/>
        <end position="221"/>
    </location>
</feature>
<feature type="region of interest" description="Disordered" evidence="1">
    <location>
        <begin position="196"/>
        <end position="221"/>
    </location>
</feature>
<dbReference type="Proteomes" id="UP000054248">
    <property type="component" value="Unassembled WGS sequence"/>
</dbReference>
<keyword evidence="3" id="KW-1185">Reference proteome</keyword>
<name>A0A0C3Q4V9_9AGAM</name>
<gene>
    <name evidence="2" type="ORF">M407DRAFT_31946</name>
</gene>
<reference evidence="2 3" key="1">
    <citation type="submission" date="2014-04" db="EMBL/GenBank/DDBJ databases">
        <authorList>
            <consortium name="DOE Joint Genome Institute"/>
            <person name="Kuo A."/>
            <person name="Girlanda M."/>
            <person name="Perotto S."/>
            <person name="Kohler A."/>
            <person name="Nagy L.G."/>
            <person name="Floudas D."/>
            <person name="Copeland A."/>
            <person name="Barry K.W."/>
            <person name="Cichocki N."/>
            <person name="Veneault-Fourrey C."/>
            <person name="LaButti K."/>
            <person name="Lindquist E.A."/>
            <person name="Lipzen A."/>
            <person name="Lundell T."/>
            <person name="Morin E."/>
            <person name="Murat C."/>
            <person name="Sun H."/>
            <person name="Tunlid A."/>
            <person name="Henrissat B."/>
            <person name="Grigoriev I.V."/>
            <person name="Hibbett D.S."/>
            <person name="Martin F."/>
            <person name="Nordberg H.P."/>
            <person name="Cantor M.N."/>
            <person name="Hua S.X."/>
        </authorList>
    </citation>
    <scope>NUCLEOTIDE SEQUENCE [LARGE SCALE GENOMIC DNA]</scope>
    <source>
        <strain evidence="2 3">MUT 4182</strain>
    </source>
</reference>
<dbReference type="OrthoDB" id="2367075at2759"/>
<dbReference type="AlphaFoldDB" id="A0A0C3Q4V9"/>
<sequence>MSPLDFSEDDLVDAMSSISPTGSEVDPVDQSLVEHTLYHVPRALIQQSETYKDQIPHDDAGDALYVDGISTVEMEAFLDVSDARLVTGDDCFTFEQWAGALAVANRLVVPQIRNYVIRRLQDALGRLNPFDCVDVALKYRVQEWLFRPFLRICERREPLSSAEIVRLGSERSSAVGRVREKLLAQKHGPEITRLRSRLARRSSGDKPVSKSQPKGTETSETVATVLSVEATRLIELETVLTKPDFEPVSPSAPSSFGPIPHAFPHPKYWQRSSMAIKVDGCLYELPARYLDSSSLLEENRDGRSLNSCDPITLPQDIKPSDWDVLLEIATARPFDEPSLSLPFTSWITGLRVAKRLEVDSTRRYILQRIQSDFPAENPIDLLEAVKDRRRQTLWLGSRPLRKTISTRKFANRTRDTSNRRRLCGGGLETEGYVPAYEGVMTGLFTSSAAPRISPNHFYLSEMSDADCKSLILHERSGIPATSGNEQPRAPSKHHEFYVKDLVNLKKILFRVEGRVLAASSIFQAAMKEEEPTCSAGDDCISISNISVVQMESLLGCLYYSAVKPFSMAVYRVIAAFEIAEVLGFKELHQFLFELIDSHFKTGRFDLLTRIKYARRCRIVEWLRDAYLEIASRTDGLHEKEVKELGLEKTLALYGIREKLATLRGARTSASSKEDDEPSTHVDQELAKEASELVGSEPCLNRPDFEPVSSPAFSRTTTNDGSRHTVFYFVDGLNLVTLKIQGVLFRIPLQRVKGAKVISDLIAATLEGNPLSTDDDPLEIGCDDLAIHEFESFLKIIIAPLGKEFGSKLPFKEWAQGARVATLLEDRTSRDYIIRAVEAHFKGQDPIDLIEFAKKHEIESWLPAQYARLATRTTRITEADMRRLGSKAASEIAHRRELEAFRRGKKRGRSDAAEESQLQEFLRRTSVAKPRR</sequence>
<accession>A0A0C3Q4V9</accession>
<dbReference type="EMBL" id="KN823290">
    <property type="protein sequence ID" value="KIO18396.1"/>
    <property type="molecule type" value="Genomic_DNA"/>
</dbReference>
<evidence type="ECO:0000256" key="1">
    <source>
        <dbReference type="SAM" id="MobiDB-lite"/>
    </source>
</evidence>
<evidence type="ECO:0000313" key="3">
    <source>
        <dbReference type="Proteomes" id="UP000054248"/>
    </source>
</evidence>
<dbReference type="HOGENOM" id="CLU_320467_0_0_1"/>
<organism evidence="2 3">
    <name type="scientific">Tulasnella calospora MUT 4182</name>
    <dbReference type="NCBI Taxonomy" id="1051891"/>
    <lineage>
        <taxon>Eukaryota</taxon>
        <taxon>Fungi</taxon>
        <taxon>Dikarya</taxon>
        <taxon>Basidiomycota</taxon>
        <taxon>Agaricomycotina</taxon>
        <taxon>Agaricomycetes</taxon>
        <taxon>Cantharellales</taxon>
        <taxon>Tulasnellaceae</taxon>
        <taxon>Tulasnella</taxon>
    </lineage>
</organism>
<evidence type="ECO:0000313" key="2">
    <source>
        <dbReference type="EMBL" id="KIO18396.1"/>
    </source>
</evidence>
<reference evidence="3" key="2">
    <citation type="submission" date="2015-01" db="EMBL/GenBank/DDBJ databases">
        <title>Evolutionary Origins and Diversification of the Mycorrhizal Mutualists.</title>
        <authorList>
            <consortium name="DOE Joint Genome Institute"/>
            <consortium name="Mycorrhizal Genomics Consortium"/>
            <person name="Kohler A."/>
            <person name="Kuo A."/>
            <person name="Nagy L.G."/>
            <person name="Floudas D."/>
            <person name="Copeland A."/>
            <person name="Barry K.W."/>
            <person name="Cichocki N."/>
            <person name="Veneault-Fourrey C."/>
            <person name="LaButti K."/>
            <person name="Lindquist E.A."/>
            <person name="Lipzen A."/>
            <person name="Lundell T."/>
            <person name="Morin E."/>
            <person name="Murat C."/>
            <person name="Riley R."/>
            <person name="Ohm R."/>
            <person name="Sun H."/>
            <person name="Tunlid A."/>
            <person name="Henrissat B."/>
            <person name="Grigoriev I.V."/>
            <person name="Hibbett D.S."/>
            <person name="Martin F."/>
        </authorList>
    </citation>
    <scope>NUCLEOTIDE SEQUENCE [LARGE SCALE GENOMIC DNA]</scope>
    <source>
        <strain evidence="3">MUT 4182</strain>
    </source>
</reference>
<evidence type="ECO:0008006" key="4">
    <source>
        <dbReference type="Google" id="ProtNLM"/>
    </source>
</evidence>
<feature type="region of interest" description="Disordered" evidence="1">
    <location>
        <begin position="899"/>
        <end position="931"/>
    </location>
</feature>
<protein>
    <recommendedName>
        <fullName evidence="4">BTB domain-containing protein</fullName>
    </recommendedName>
</protein>
<proteinExistence type="predicted"/>
<feature type="region of interest" description="Disordered" evidence="1">
    <location>
        <begin position="696"/>
        <end position="717"/>
    </location>
</feature>